<dbReference type="EMBL" id="FQUL01000004">
    <property type="protein sequence ID" value="SHE38807.1"/>
    <property type="molecule type" value="Genomic_DNA"/>
</dbReference>
<dbReference type="RefSeq" id="WP_072788371.1">
    <property type="nucleotide sequence ID" value="NZ_FQUL01000004.1"/>
</dbReference>
<dbReference type="PANTHER" id="PTHR43477:SF1">
    <property type="entry name" value="DIHYDROANTICAPSIN 7-DEHYDROGENASE"/>
    <property type="match status" value="1"/>
</dbReference>
<dbReference type="InterPro" id="IPR036291">
    <property type="entry name" value="NAD(P)-bd_dom_sf"/>
</dbReference>
<keyword evidence="2" id="KW-0560">Oxidoreductase</keyword>
<dbReference type="Gene3D" id="3.40.50.720">
    <property type="entry name" value="NAD(P)-binding Rossmann-like Domain"/>
    <property type="match status" value="1"/>
</dbReference>
<dbReference type="InterPro" id="IPR051122">
    <property type="entry name" value="SDR_DHRS6-like"/>
</dbReference>
<evidence type="ECO:0000256" key="1">
    <source>
        <dbReference type="ARBA" id="ARBA00006484"/>
    </source>
</evidence>
<evidence type="ECO:0000313" key="4">
    <source>
        <dbReference type="Proteomes" id="UP000184295"/>
    </source>
</evidence>
<dbReference type="AlphaFoldDB" id="A0A1M4T3D6"/>
<keyword evidence="4" id="KW-1185">Reference proteome</keyword>
<reference evidence="4" key="1">
    <citation type="submission" date="2016-11" db="EMBL/GenBank/DDBJ databases">
        <authorList>
            <person name="Varghese N."/>
            <person name="Submissions S."/>
        </authorList>
    </citation>
    <scope>NUCLEOTIDE SEQUENCE [LARGE SCALE GENOMIC DNA]</scope>
    <source>
        <strain evidence="4">DSM 19514</strain>
    </source>
</reference>
<name>A0A1M4T3D6_9ACTN</name>
<dbReference type="GO" id="GO:0016491">
    <property type="term" value="F:oxidoreductase activity"/>
    <property type="evidence" value="ECO:0007669"/>
    <property type="project" value="UniProtKB-KW"/>
</dbReference>
<dbReference type="CDD" id="cd05233">
    <property type="entry name" value="SDR_c"/>
    <property type="match status" value="1"/>
</dbReference>
<gene>
    <name evidence="3" type="ORF">SAMN02745225_00473</name>
</gene>
<accession>A0A1M4T3D6</accession>
<dbReference type="Pfam" id="PF13561">
    <property type="entry name" value="adh_short_C2"/>
    <property type="match status" value="1"/>
</dbReference>
<sequence>MTDRPVALVLGATGTIGSQVAHNLQERGYGLVLLGRDRAKLDDLNKALSHRPVASILADATDPKSFEESLSEGLSGLDSLSCAVNTIGSMSFTPADRLTLSEYQKAIDVNITSSFLTLKLAVPKMKRAGGAVVFFSSAAASVGMASHETISMTKAALEGLARAASATYARQKIRVNVVAPGLTKTNLTEAIFKDERTLGASLATHALGRAGEPEEISRAVMFLVESEWITGTTLHIDGGLSSVRPRMVYK</sequence>
<dbReference type="InterPro" id="IPR002347">
    <property type="entry name" value="SDR_fam"/>
</dbReference>
<dbReference type="Proteomes" id="UP000184295">
    <property type="component" value="Unassembled WGS sequence"/>
</dbReference>
<dbReference type="PRINTS" id="PR00081">
    <property type="entry name" value="GDHRDH"/>
</dbReference>
<organism evidence="3 4">
    <name type="scientific">Ferrithrix thermotolerans DSM 19514</name>
    <dbReference type="NCBI Taxonomy" id="1121881"/>
    <lineage>
        <taxon>Bacteria</taxon>
        <taxon>Bacillati</taxon>
        <taxon>Actinomycetota</taxon>
        <taxon>Acidimicrobiia</taxon>
        <taxon>Acidimicrobiales</taxon>
        <taxon>Acidimicrobiaceae</taxon>
        <taxon>Ferrithrix</taxon>
    </lineage>
</organism>
<comment type="similarity">
    <text evidence="1">Belongs to the short-chain dehydrogenases/reductases (SDR) family.</text>
</comment>
<proteinExistence type="inferred from homology"/>
<evidence type="ECO:0000313" key="3">
    <source>
        <dbReference type="EMBL" id="SHE38807.1"/>
    </source>
</evidence>
<evidence type="ECO:0000256" key="2">
    <source>
        <dbReference type="ARBA" id="ARBA00023002"/>
    </source>
</evidence>
<dbReference type="OrthoDB" id="517007at2"/>
<dbReference type="SUPFAM" id="SSF51735">
    <property type="entry name" value="NAD(P)-binding Rossmann-fold domains"/>
    <property type="match status" value="1"/>
</dbReference>
<dbReference type="PANTHER" id="PTHR43477">
    <property type="entry name" value="DIHYDROANTICAPSIN 7-DEHYDROGENASE"/>
    <property type="match status" value="1"/>
</dbReference>
<protein>
    <submittedName>
        <fullName evidence="3">NAD(P)-dependent dehydrogenase, short-chain alcohol dehydrogenase family</fullName>
    </submittedName>
</protein>
<dbReference type="STRING" id="1121881.SAMN02745225_00473"/>